<accession>A0A2U1VA61</accession>
<evidence type="ECO:0000259" key="2">
    <source>
        <dbReference type="Pfam" id="PF07978"/>
    </source>
</evidence>
<comment type="similarity">
    <text evidence="1">Belongs to the NipSnap family.</text>
</comment>
<dbReference type="Pfam" id="PF07978">
    <property type="entry name" value="NIPSNAP"/>
    <property type="match status" value="1"/>
</dbReference>
<evidence type="ECO:0000256" key="1">
    <source>
        <dbReference type="ARBA" id="ARBA00005291"/>
    </source>
</evidence>
<keyword evidence="4" id="KW-1185">Reference proteome</keyword>
<evidence type="ECO:0000313" key="4">
    <source>
        <dbReference type="Proteomes" id="UP000245048"/>
    </source>
</evidence>
<dbReference type="InterPro" id="IPR012577">
    <property type="entry name" value="NIPSNAP"/>
</dbReference>
<sequence>MLLDHRTYVCRPGTIRKQLALYQEYGLAAQTRHLGMPVAYLVTETGDVNCYVHIWAYENAADRERRRAAMQADPEWIEFMRRSAEAGYLVSQLNSLMRPAEFFPQPARVGG</sequence>
<comment type="caution">
    <text evidence="3">The sequence shown here is derived from an EMBL/GenBank/DDBJ whole genome shotgun (WGS) entry which is preliminary data.</text>
</comment>
<dbReference type="Proteomes" id="UP000245048">
    <property type="component" value="Unassembled WGS sequence"/>
</dbReference>
<dbReference type="RefSeq" id="WP_109515392.1">
    <property type="nucleotide sequence ID" value="NZ_JBHSCH010000001.1"/>
</dbReference>
<dbReference type="Gene3D" id="3.30.70.100">
    <property type="match status" value="1"/>
</dbReference>
<protein>
    <submittedName>
        <fullName evidence="3">NIPSNAP family protein</fullName>
    </submittedName>
</protein>
<dbReference type="AlphaFoldDB" id="A0A2U1VA61"/>
<dbReference type="PANTHER" id="PTHR21017:SF17">
    <property type="entry name" value="PROTEIN NIPSNAP"/>
    <property type="match status" value="1"/>
</dbReference>
<dbReference type="OrthoDB" id="4124121at2"/>
<name>A0A2U1VA61_9PROT</name>
<dbReference type="InterPro" id="IPR011008">
    <property type="entry name" value="Dimeric_a/b-barrel"/>
</dbReference>
<proteinExistence type="inferred from homology"/>
<reference evidence="4" key="1">
    <citation type="submission" date="2017-10" db="EMBL/GenBank/DDBJ databases">
        <authorList>
            <person name="Toshchakov S.V."/>
            <person name="Goeva M.A."/>
        </authorList>
    </citation>
    <scope>NUCLEOTIDE SEQUENCE [LARGE SCALE GENOMIC DNA]</scope>
    <source>
        <strain evidence="4">JR1/69-1-13</strain>
    </source>
</reference>
<evidence type="ECO:0000313" key="3">
    <source>
        <dbReference type="EMBL" id="PWC30821.1"/>
    </source>
</evidence>
<organism evidence="3 4">
    <name type="scientific">Teichococcus aestuarii</name>
    <dbReference type="NCBI Taxonomy" id="568898"/>
    <lineage>
        <taxon>Bacteria</taxon>
        <taxon>Pseudomonadati</taxon>
        <taxon>Pseudomonadota</taxon>
        <taxon>Alphaproteobacteria</taxon>
        <taxon>Acetobacterales</taxon>
        <taxon>Roseomonadaceae</taxon>
        <taxon>Roseomonas</taxon>
    </lineage>
</organism>
<dbReference type="PANTHER" id="PTHR21017">
    <property type="entry name" value="NIPSNAP-RELATED"/>
    <property type="match status" value="1"/>
</dbReference>
<dbReference type="SUPFAM" id="SSF54909">
    <property type="entry name" value="Dimeric alpha+beta barrel"/>
    <property type="match status" value="1"/>
</dbReference>
<feature type="domain" description="NIPSNAP" evidence="2">
    <location>
        <begin position="6"/>
        <end position="103"/>
    </location>
</feature>
<dbReference type="EMBL" id="PDOA01000001">
    <property type="protein sequence ID" value="PWC30821.1"/>
    <property type="molecule type" value="Genomic_DNA"/>
</dbReference>
<dbReference type="InterPro" id="IPR051557">
    <property type="entry name" value="NipSnap_domain"/>
</dbReference>
<gene>
    <name evidence="3" type="ORF">CR165_02675</name>
</gene>